<dbReference type="InterPro" id="IPR011249">
    <property type="entry name" value="Metalloenz_LuxS/M16"/>
</dbReference>
<dbReference type="EMBL" id="VSSQ01004012">
    <property type="protein sequence ID" value="MPM23363.1"/>
    <property type="molecule type" value="Genomic_DNA"/>
</dbReference>
<sequence>MAVSVVGDIDQEQIVKTLNSKFSKIRNNSKRKYIEHKIDNFKVDSLSILFDKSAQKTDLTIVRFYDKKGGMQNENDYFEYLKRSFYNRLSKQRLASLSIEQRSYSKGNVGLTTFLNTKGVHQVSADIRPDKLIGGISELMIDAENIERFGFTNSEIEKMKRIYLSELKRKANSSNKRESSAITDEIYNDFFNRIPVVEPSYEYQLAQKYIDKIDSVAILSFIKRIDTRNTRAKYIITTNDSLIAKKLSPEKMFDIADSIKRLPLSRYFKAVKMHKSLVDEFEPKGKIVDKRLIKEVDAYRYELSNGVTVIYKESALDKGKIQISGFRKGGLYELDSTDYSEGLFAAPAVSSSGAGKFTREELSNYLAGNTASVRFLIDKTRSGIVGGSDLSDITTLFELIRLKWMEPKCDSAMFEILKRKYIEDLKMVKKTKGEIFSEEFGKIIQRGDYTTRELSVEEVNKIDFSRLMSIYEKSFGIADGYCFIILADSNSEEIEEYIEKYLGSLPFGKREISYKYNGAAINLDSARFEKNSGDGQKSTVLIVSQVDKITEPLREFNLKLDLAKSVLRKRLLTQLREKMGKVYSVSVSAGSIAIPANLTRTTISFSCTPQDAQLLIDECAKIISQMVADPKGFESELSDARKMLKADNRSERDKNSYWSAFLRSVAYNQDNYWSFATNYDDLVDSITSEDISTIIENYIQKTPKIIGVQNPDNNK</sequence>
<dbReference type="Gene3D" id="3.30.830.10">
    <property type="entry name" value="Metalloenzyme, LuxS/M16 peptidase-like"/>
    <property type="match status" value="3"/>
</dbReference>
<protein>
    <recommendedName>
        <fullName evidence="1">Peptidase M16 C-terminal domain-containing protein</fullName>
    </recommendedName>
</protein>
<organism evidence="2">
    <name type="scientific">bioreactor metagenome</name>
    <dbReference type="NCBI Taxonomy" id="1076179"/>
    <lineage>
        <taxon>unclassified sequences</taxon>
        <taxon>metagenomes</taxon>
        <taxon>ecological metagenomes</taxon>
    </lineage>
</organism>
<feature type="domain" description="Peptidase M16 C-terminal" evidence="1">
    <location>
        <begin position="482"/>
        <end position="629"/>
    </location>
</feature>
<dbReference type="PANTHER" id="PTHR43690">
    <property type="entry name" value="NARDILYSIN"/>
    <property type="match status" value="1"/>
</dbReference>
<dbReference type="SUPFAM" id="SSF63411">
    <property type="entry name" value="LuxS/MPP-like metallohydrolase"/>
    <property type="match status" value="2"/>
</dbReference>
<dbReference type="PANTHER" id="PTHR43690:SF17">
    <property type="entry name" value="PROTEIN YHJJ"/>
    <property type="match status" value="1"/>
</dbReference>
<dbReference type="Pfam" id="PF05193">
    <property type="entry name" value="Peptidase_M16_C"/>
    <property type="match status" value="1"/>
</dbReference>
<evidence type="ECO:0000313" key="2">
    <source>
        <dbReference type="EMBL" id="MPM23363.1"/>
    </source>
</evidence>
<gene>
    <name evidence="2" type="ORF">SDC9_69834</name>
</gene>
<reference evidence="2" key="1">
    <citation type="submission" date="2019-08" db="EMBL/GenBank/DDBJ databases">
        <authorList>
            <person name="Kucharzyk K."/>
            <person name="Murdoch R.W."/>
            <person name="Higgins S."/>
            <person name="Loffler F."/>
        </authorList>
    </citation>
    <scope>NUCLEOTIDE SEQUENCE</scope>
</reference>
<dbReference type="GO" id="GO:0046872">
    <property type="term" value="F:metal ion binding"/>
    <property type="evidence" value="ECO:0007669"/>
    <property type="project" value="InterPro"/>
</dbReference>
<comment type="caution">
    <text evidence="2">The sequence shown here is derived from an EMBL/GenBank/DDBJ whole genome shotgun (WGS) entry which is preliminary data.</text>
</comment>
<dbReference type="InterPro" id="IPR050626">
    <property type="entry name" value="Peptidase_M16"/>
</dbReference>
<dbReference type="AlphaFoldDB" id="A0A644Y9W3"/>
<dbReference type="InterPro" id="IPR007863">
    <property type="entry name" value="Peptidase_M16_C"/>
</dbReference>
<name>A0A644Y9W3_9ZZZZ</name>
<evidence type="ECO:0000259" key="1">
    <source>
        <dbReference type="Pfam" id="PF05193"/>
    </source>
</evidence>
<accession>A0A644Y9W3</accession>
<proteinExistence type="predicted"/>